<evidence type="ECO:0000313" key="2">
    <source>
        <dbReference type="EMBL" id="MFC3192961.1"/>
    </source>
</evidence>
<dbReference type="Proteomes" id="UP001595533">
    <property type="component" value="Unassembled WGS sequence"/>
</dbReference>
<proteinExistence type="predicted"/>
<name>A0ABV7J472_9GAMM</name>
<dbReference type="NCBIfam" id="TIGR01076">
    <property type="entry name" value="sortase_fam"/>
    <property type="match status" value="1"/>
</dbReference>
<dbReference type="Gene3D" id="2.40.260.10">
    <property type="entry name" value="Sortase"/>
    <property type="match status" value="1"/>
</dbReference>
<organism evidence="2 3">
    <name type="scientific">Marinicella sediminis</name>
    <dbReference type="NCBI Taxonomy" id="1792834"/>
    <lineage>
        <taxon>Bacteria</taxon>
        <taxon>Pseudomonadati</taxon>
        <taxon>Pseudomonadota</taxon>
        <taxon>Gammaproteobacteria</taxon>
        <taxon>Lysobacterales</taxon>
        <taxon>Marinicellaceae</taxon>
        <taxon>Marinicella</taxon>
    </lineage>
</organism>
<comment type="caution">
    <text evidence="2">The sequence shown here is derived from an EMBL/GenBank/DDBJ whole genome shotgun (WGS) entry which is preliminary data.</text>
</comment>
<keyword evidence="1 2" id="KW-0378">Hydrolase</keyword>
<dbReference type="InterPro" id="IPR023365">
    <property type="entry name" value="Sortase_dom-sf"/>
</dbReference>
<accession>A0ABV7J472</accession>
<dbReference type="Pfam" id="PF04203">
    <property type="entry name" value="Sortase"/>
    <property type="match status" value="1"/>
</dbReference>
<dbReference type="GO" id="GO:0016787">
    <property type="term" value="F:hydrolase activity"/>
    <property type="evidence" value="ECO:0007669"/>
    <property type="project" value="UniProtKB-KW"/>
</dbReference>
<dbReference type="EMBL" id="JBHRTS010000001">
    <property type="protein sequence ID" value="MFC3192961.1"/>
    <property type="molecule type" value="Genomic_DNA"/>
</dbReference>
<dbReference type="EC" id="3.4.22.-" evidence="2"/>
<reference evidence="3" key="1">
    <citation type="journal article" date="2019" name="Int. J. Syst. Evol. Microbiol.">
        <title>The Global Catalogue of Microorganisms (GCM) 10K type strain sequencing project: providing services to taxonomists for standard genome sequencing and annotation.</title>
        <authorList>
            <consortium name="The Broad Institute Genomics Platform"/>
            <consortium name="The Broad Institute Genome Sequencing Center for Infectious Disease"/>
            <person name="Wu L."/>
            <person name="Ma J."/>
        </authorList>
    </citation>
    <scope>NUCLEOTIDE SEQUENCE [LARGE SCALE GENOMIC DNA]</scope>
    <source>
        <strain evidence="3">KCTC 42953</strain>
    </source>
</reference>
<protein>
    <submittedName>
        <fullName evidence="2">Class GN sortase</fullName>
        <ecNumber evidence="2">3.4.22.-</ecNumber>
    </submittedName>
</protein>
<dbReference type="InterPro" id="IPR005754">
    <property type="entry name" value="Sortase"/>
</dbReference>
<evidence type="ECO:0000256" key="1">
    <source>
        <dbReference type="ARBA" id="ARBA00022801"/>
    </source>
</evidence>
<dbReference type="InterPro" id="IPR022445">
    <property type="entry name" value="Sortase_proteobact_type"/>
</dbReference>
<evidence type="ECO:0000313" key="3">
    <source>
        <dbReference type="Proteomes" id="UP001595533"/>
    </source>
</evidence>
<gene>
    <name evidence="2" type="ORF">ACFODZ_01780</name>
</gene>
<dbReference type="SUPFAM" id="SSF63817">
    <property type="entry name" value="Sortase"/>
    <property type="match status" value="1"/>
</dbReference>
<dbReference type="InterPro" id="IPR041999">
    <property type="entry name" value="Sortase_D_1"/>
</dbReference>
<dbReference type="RefSeq" id="WP_077409622.1">
    <property type="nucleotide sequence ID" value="NZ_JBHRTS010000001.1"/>
</dbReference>
<dbReference type="CDD" id="cd05828">
    <property type="entry name" value="Sortase_D_1"/>
    <property type="match status" value="1"/>
</dbReference>
<sequence>MMIHSHSRHMTFGAKVAPRKARKSAWIKFILAAVLTVGSWQVGSSVYLLAKAHLAQYLIADAWQETLADGQPHPPWSWADTHPVARLNFPTLTETTYVLEGASGRNMAFGPVHTQSSGMPGTPISTVISAHNDSHFSFLGQLKLTDVIQIETLDGAYSYRVSDIRVVDSDQHQISINQRDELILTTCYPFNALQTGGNLRYQVTAKRL</sequence>
<keyword evidence="3" id="KW-1185">Reference proteome</keyword>
<dbReference type="NCBIfam" id="TIGR03784">
    <property type="entry name" value="marine_sortase"/>
    <property type="match status" value="1"/>
</dbReference>